<feature type="region of interest" description="Disordered" evidence="1">
    <location>
        <begin position="1"/>
        <end position="29"/>
    </location>
</feature>
<dbReference type="InterPro" id="IPR007060">
    <property type="entry name" value="FtsL/DivIC"/>
</dbReference>
<sequence length="149" mass="16929">MVTRRSPYARGPRRSRFSRSRNNSRTRGSGRSLTLGIILFILAFTLAPPTQRYFAQRAQINAVKAQLHSGDLALAEAKRELERWRDPAYIKSQARERLHFIMPGERQYIVTDSTQGTQSAPKTAVSKDLPSGLPWYNRVISSITEVQNL</sequence>
<dbReference type="EMBL" id="CAFBPP010000006">
    <property type="protein sequence ID" value="CAB5011690.1"/>
    <property type="molecule type" value="Genomic_DNA"/>
</dbReference>
<dbReference type="EMBL" id="CAFBOP010000016">
    <property type="protein sequence ID" value="CAB4984200.1"/>
    <property type="molecule type" value="Genomic_DNA"/>
</dbReference>
<evidence type="ECO:0000313" key="5">
    <source>
        <dbReference type="EMBL" id="CAB5011690.1"/>
    </source>
</evidence>
<dbReference type="EMBL" id="CAFBMN010000006">
    <property type="protein sequence ID" value="CAB4896792.1"/>
    <property type="molecule type" value="Genomic_DNA"/>
</dbReference>
<dbReference type="Pfam" id="PF04977">
    <property type="entry name" value="DivIC"/>
    <property type="match status" value="1"/>
</dbReference>
<dbReference type="EMBL" id="CAFAAC010000001">
    <property type="protein sequence ID" value="CAB4777158.1"/>
    <property type="molecule type" value="Genomic_DNA"/>
</dbReference>
<evidence type="ECO:0000313" key="4">
    <source>
        <dbReference type="EMBL" id="CAB4984200.1"/>
    </source>
</evidence>
<gene>
    <name evidence="2" type="ORF">UFOPK2967_00011</name>
    <name evidence="3" type="ORF">UFOPK3587_00237</name>
    <name evidence="4" type="ORF">UFOPK3984_00588</name>
    <name evidence="5" type="ORF">UFOPK4114_00288</name>
</gene>
<reference evidence="2" key="1">
    <citation type="submission" date="2020-05" db="EMBL/GenBank/DDBJ databases">
        <authorList>
            <person name="Chiriac C."/>
            <person name="Salcher M."/>
            <person name="Ghai R."/>
            <person name="Kavagutti S V."/>
        </authorList>
    </citation>
    <scope>NUCLEOTIDE SEQUENCE</scope>
</reference>
<evidence type="ECO:0000256" key="1">
    <source>
        <dbReference type="SAM" id="MobiDB-lite"/>
    </source>
</evidence>
<proteinExistence type="predicted"/>
<organism evidence="2">
    <name type="scientific">freshwater metagenome</name>
    <dbReference type="NCBI Taxonomy" id="449393"/>
    <lineage>
        <taxon>unclassified sequences</taxon>
        <taxon>metagenomes</taxon>
        <taxon>ecological metagenomes</taxon>
    </lineage>
</organism>
<evidence type="ECO:0000313" key="3">
    <source>
        <dbReference type="EMBL" id="CAB4896792.1"/>
    </source>
</evidence>
<evidence type="ECO:0000313" key="2">
    <source>
        <dbReference type="EMBL" id="CAB4777158.1"/>
    </source>
</evidence>
<protein>
    <submittedName>
        <fullName evidence="2">Unannotated protein</fullName>
    </submittedName>
</protein>
<dbReference type="AlphaFoldDB" id="A0A6J6W2C6"/>
<accession>A0A6J6W2C6</accession>
<name>A0A6J6W2C6_9ZZZZ</name>
<feature type="compositionally biased region" description="Basic residues" evidence="1">
    <location>
        <begin position="11"/>
        <end position="24"/>
    </location>
</feature>